<gene>
    <name evidence="2" type="ORF">PHPALM_2543</name>
</gene>
<dbReference type="InterPro" id="IPR009448">
    <property type="entry name" value="UDP-g_GGtrans"/>
</dbReference>
<evidence type="ECO:0000259" key="1">
    <source>
        <dbReference type="Pfam" id="PF18400"/>
    </source>
</evidence>
<dbReference type="Proteomes" id="UP000237271">
    <property type="component" value="Unassembled WGS sequence"/>
</dbReference>
<feature type="domain" description="UGGT thioredoxin-like" evidence="1">
    <location>
        <begin position="70"/>
        <end position="267"/>
    </location>
</feature>
<dbReference type="PANTHER" id="PTHR11226">
    <property type="entry name" value="UDP-GLUCOSE GLYCOPROTEIN:GLUCOSYLTRANSFERASE"/>
    <property type="match status" value="1"/>
</dbReference>
<dbReference type="GO" id="GO:0036503">
    <property type="term" value="P:ERAD pathway"/>
    <property type="evidence" value="ECO:0007669"/>
    <property type="project" value="TreeGrafter"/>
</dbReference>
<evidence type="ECO:0000313" key="3">
    <source>
        <dbReference type="Proteomes" id="UP000237271"/>
    </source>
</evidence>
<dbReference type="GO" id="GO:0051082">
    <property type="term" value="F:unfolded protein binding"/>
    <property type="evidence" value="ECO:0007669"/>
    <property type="project" value="TreeGrafter"/>
</dbReference>
<reference evidence="2 3" key="1">
    <citation type="journal article" date="2017" name="Genome Biol. Evol.">
        <title>Phytophthora megakarya and P. palmivora, closely related causal agents of cacao black pod rot, underwent increases in genome sizes and gene numbers by different mechanisms.</title>
        <authorList>
            <person name="Ali S.S."/>
            <person name="Shao J."/>
            <person name="Lary D.J."/>
            <person name="Kronmiller B."/>
            <person name="Shen D."/>
            <person name="Strem M.D."/>
            <person name="Amoako-Attah I."/>
            <person name="Akrofi A.Y."/>
            <person name="Begoude B.A."/>
            <person name="Ten Hoopen G.M."/>
            <person name="Coulibaly K."/>
            <person name="Kebe B.I."/>
            <person name="Melnick R.L."/>
            <person name="Guiltinan M.J."/>
            <person name="Tyler B.M."/>
            <person name="Meinhardt L.W."/>
            <person name="Bailey B.A."/>
        </authorList>
    </citation>
    <scope>NUCLEOTIDE SEQUENCE [LARGE SCALE GENOMIC DNA]</scope>
    <source>
        <strain evidence="3">sbr112.9</strain>
    </source>
</reference>
<dbReference type="OrthoDB" id="27683at2759"/>
<dbReference type="GO" id="GO:0005783">
    <property type="term" value="C:endoplasmic reticulum"/>
    <property type="evidence" value="ECO:0007669"/>
    <property type="project" value="TreeGrafter"/>
</dbReference>
<accession>A0A2P4YPK4</accession>
<dbReference type="EMBL" id="NCKW01001104">
    <property type="protein sequence ID" value="POM79720.1"/>
    <property type="molecule type" value="Genomic_DNA"/>
</dbReference>
<dbReference type="AlphaFoldDB" id="A0A2P4YPK4"/>
<comment type="caution">
    <text evidence="2">The sequence shown here is derived from an EMBL/GenBank/DDBJ whole genome shotgun (WGS) entry which is preliminary data.</text>
</comment>
<proteinExistence type="predicted"/>
<organism evidence="2 3">
    <name type="scientific">Phytophthora palmivora</name>
    <dbReference type="NCBI Taxonomy" id="4796"/>
    <lineage>
        <taxon>Eukaryota</taxon>
        <taxon>Sar</taxon>
        <taxon>Stramenopiles</taxon>
        <taxon>Oomycota</taxon>
        <taxon>Peronosporomycetes</taxon>
        <taxon>Peronosporales</taxon>
        <taxon>Peronosporaceae</taxon>
        <taxon>Phytophthora</taxon>
    </lineage>
</organism>
<evidence type="ECO:0000313" key="2">
    <source>
        <dbReference type="EMBL" id="POM79720.1"/>
    </source>
</evidence>
<protein>
    <submittedName>
        <fullName evidence="2">UDP-glucose:glycoprotein glucosyltransferase</fullName>
    </submittedName>
</protein>
<name>A0A2P4YPK4_9STRA</name>
<dbReference type="PANTHER" id="PTHR11226:SF0">
    <property type="entry name" value="UDP-GLUCOSE:GLYCOPROTEIN GLUCOSYLTRANSFERASE"/>
    <property type="match status" value="1"/>
</dbReference>
<sequence>MNAWTDGNAHFHVDTGTCNHFEDTLQTMWSTWLSTGLTALLASTQPSLTAARGVHVNLTASWPSSPFFPLMETSEFLAEENPLYFWQFLDQLGARTSYVEFMGNDVDALGTLAVTVAESIAPGSKNILELMLATRTYSVKVEMFRQLGLDSGVRPCGADADTWAVFYKDPHCVESVACSVDELDAILRRKKQQNNDQACVAAGVNDVELQVDHKYPHIASDSDETAMSAILYGLVGTEKFHAFHAQLVKQAQKNKIQYMVRHYPRDSPLDTLLQGYGVALDIKNMEYKTIDDSKRSEEDDATAGEE</sequence>
<keyword evidence="3" id="KW-1185">Reference proteome</keyword>
<dbReference type="InterPro" id="IPR040693">
    <property type="entry name" value="UGGT_TRXL_1"/>
</dbReference>
<dbReference type="GO" id="GO:0018279">
    <property type="term" value="P:protein N-linked glycosylation via asparagine"/>
    <property type="evidence" value="ECO:0007669"/>
    <property type="project" value="TreeGrafter"/>
</dbReference>
<dbReference type="Pfam" id="PF18400">
    <property type="entry name" value="Thioredoxin_12"/>
    <property type="match status" value="1"/>
</dbReference>
<feature type="non-terminal residue" evidence="2">
    <location>
        <position position="306"/>
    </location>
</feature>
<dbReference type="GO" id="GO:0003980">
    <property type="term" value="F:UDP-glucose:glycoprotein glucosyltransferase activity"/>
    <property type="evidence" value="ECO:0007669"/>
    <property type="project" value="InterPro"/>
</dbReference>